<organism evidence="2">
    <name type="scientific">Oryza nivara</name>
    <name type="common">Indian wild rice</name>
    <name type="synonym">Oryza sativa f. spontanea</name>
    <dbReference type="NCBI Taxonomy" id="4536"/>
    <lineage>
        <taxon>Eukaryota</taxon>
        <taxon>Viridiplantae</taxon>
        <taxon>Streptophyta</taxon>
        <taxon>Embryophyta</taxon>
        <taxon>Tracheophyta</taxon>
        <taxon>Spermatophyta</taxon>
        <taxon>Magnoliopsida</taxon>
        <taxon>Liliopsida</taxon>
        <taxon>Poales</taxon>
        <taxon>Poaceae</taxon>
        <taxon>BOP clade</taxon>
        <taxon>Oryzoideae</taxon>
        <taxon>Oryzeae</taxon>
        <taxon>Oryzinae</taxon>
        <taxon>Oryza</taxon>
    </lineage>
</organism>
<feature type="compositionally biased region" description="Low complexity" evidence="1">
    <location>
        <begin position="112"/>
        <end position="122"/>
    </location>
</feature>
<protein>
    <submittedName>
        <fullName evidence="2">Uncharacterized protein</fullName>
    </submittedName>
</protein>
<name>A0A0E0IUJ2_ORYNI</name>
<dbReference type="EnsemblPlants" id="ONIVA10G16040.1">
    <property type="protein sequence ID" value="ONIVA10G16040.1"/>
    <property type="gene ID" value="ONIVA10G16040"/>
</dbReference>
<dbReference type="AlphaFoldDB" id="A0A0E0IUJ2"/>
<feature type="compositionally biased region" description="Basic and acidic residues" evidence="1">
    <location>
        <begin position="68"/>
        <end position="77"/>
    </location>
</feature>
<keyword evidence="3" id="KW-1185">Reference proteome</keyword>
<evidence type="ECO:0000256" key="1">
    <source>
        <dbReference type="SAM" id="MobiDB-lite"/>
    </source>
</evidence>
<dbReference type="Gramene" id="ONIVA10G16040.1">
    <property type="protein sequence ID" value="ONIVA10G16040.1"/>
    <property type="gene ID" value="ONIVA10G16040"/>
</dbReference>
<feature type="region of interest" description="Disordered" evidence="1">
    <location>
        <begin position="42"/>
        <end position="164"/>
    </location>
</feature>
<dbReference type="Proteomes" id="UP000006591">
    <property type="component" value="Chromosome 10"/>
</dbReference>
<dbReference type="STRING" id="4536.A0A0E0IUJ2"/>
<reference evidence="2" key="1">
    <citation type="submission" date="2015-04" db="UniProtKB">
        <authorList>
            <consortium name="EnsemblPlants"/>
        </authorList>
    </citation>
    <scope>IDENTIFICATION</scope>
    <source>
        <strain evidence="2">SL10</strain>
    </source>
</reference>
<reference evidence="2" key="2">
    <citation type="submission" date="2018-04" db="EMBL/GenBank/DDBJ databases">
        <title>OnivRS2 (Oryza nivara Reference Sequence Version 2).</title>
        <authorList>
            <person name="Zhang J."/>
            <person name="Kudrna D."/>
            <person name="Lee S."/>
            <person name="Talag J."/>
            <person name="Rajasekar S."/>
            <person name="Welchert J."/>
            <person name="Hsing Y.-I."/>
            <person name="Wing R.A."/>
        </authorList>
    </citation>
    <scope>NUCLEOTIDE SEQUENCE [LARGE SCALE GENOMIC DNA]</scope>
</reference>
<dbReference type="OMA" id="DWICPVV"/>
<dbReference type="HOGENOM" id="CLU_1621642_0_0_1"/>
<sequence>MASASMIKYGENVLEAKKNPDWICPVVSLGYKSVAHYLIATQRASPSGSADSNKVAATKPEASSESEVTDKAPAAKEDLEDAEMSGQAIQKVEADHQVNNPPDDSDNDDSTSETVVTSDSQDCQVNLDIGCATPSKPTGPKKRKWIERSPDCVASRLRSRSNKS</sequence>
<feature type="compositionally biased region" description="Polar residues" evidence="1">
    <location>
        <begin position="42"/>
        <end position="52"/>
    </location>
</feature>
<evidence type="ECO:0000313" key="2">
    <source>
        <dbReference type="EnsemblPlants" id="ONIVA10G16040.1"/>
    </source>
</evidence>
<evidence type="ECO:0000313" key="3">
    <source>
        <dbReference type="Proteomes" id="UP000006591"/>
    </source>
</evidence>
<accession>A0A0E0IUJ2</accession>
<dbReference type="eggNOG" id="ENOG502QWH1">
    <property type="taxonomic scope" value="Eukaryota"/>
</dbReference>
<proteinExistence type="predicted"/>